<comment type="caution">
    <text evidence="1">The sequence shown here is derived from an EMBL/GenBank/DDBJ whole genome shotgun (WGS) entry which is preliminary data.</text>
</comment>
<protein>
    <submittedName>
        <fullName evidence="1">Uncharacterized protein</fullName>
    </submittedName>
</protein>
<accession>A0ABR8WFP7</accession>
<name>A0ABR8WFP7_9BACL</name>
<dbReference type="Proteomes" id="UP000658980">
    <property type="component" value="Unassembled WGS sequence"/>
</dbReference>
<proteinExistence type="predicted"/>
<evidence type="ECO:0000313" key="1">
    <source>
        <dbReference type="EMBL" id="MBD8015516.1"/>
    </source>
</evidence>
<evidence type="ECO:0000313" key="2">
    <source>
        <dbReference type="Proteomes" id="UP000658980"/>
    </source>
</evidence>
<sequence length="117" mass="13855">MNERLMEFLLRSEVAKLSEKKRRLYQFVIDSEDSLAQKANTADEFRQLLVQHSPYDLAAKRFNLSYDQLLQSMNDIETELNEKISIRCKKVKWIDYSNAVSQSSNKDDNKRVFLFLN</sequence>
<keyword evidence="2" id="KW-1185">Reference proteome</keyword>
<reference evidence="1 2" key="1">
    <citation type="submission" date="2020-08" db="EMBL/GenBank/DDBJ databases">
        <title>A Genomic Blueprint of the Chicken Gut Microbiome.</title>
        <authorList>
            <person name="Gilroy R."/>
            <person name="Ravi A."/>
            <person name="Getino M."/>
            <person name="Pursley I."/>
            <person name="Horton D.L."/>
            <person name="Alikhan N.-F."/>
            <person name="Baker D."/>
            <person name="Gharbi K."/>
            <person name="Hall N."/>
            <person name="Watson M."/>
            <person name="Adriaenssens E.M."/>
            <person name="Foster-Nyarko E."/>
            <person name="Jarju S."/>
            <person name="Secka A."/>
            <person name="Antonio M."/>
            <person name="Oren A."/>
            <person name="Chaudhuri R."/>
            <person name="La Ragione R.M."/>
            <person name="Hildebrand F."/>
            <person name="Pallen M.J."/>
        </authorList>
    </citation>
    <scope>NUCLEOTIDE SEQUENCE [LARGE SCALE GENOMIC DNA]</scope>
    <source>
        <strain evidence="1 2">Sa1BUA13</strain>
    </source>
</reference>
<gene>
    <name evidence="1" type="ORF">H9630_11880</name>
</gene>
<organism evidence="1 2">
    <name type="scientific">Planococcus wigleyi</name>
    <dbReference type="NCBI Taxonomy" id="2762216"/>
    <lineage>
        <taxon>Bacteria</taxon>
        <taxon>Bacillati</taxon>
        <taxon>Bacillota</taxon>
        <taxon>Bacilli</taxon>
        <taxon>Bacillales</taxon>
        <taxon>Caryophanaceae</taxon>
        <taxon>Planococcus</taxon>
    </lineage>
</organism>
<dbReference type="EMBL" id="JACSPU010000004">
    <property type="protein sequence ID" value="MBD8015516.1"/>
    <property type="molecule type" value="Genomic_DNA"/>
</dbReference>
<dbReference type="RefSeq" id="WP_191715704.1">
    <property type="nucleotide sequence ID" value="NZ_JACSPU010000004.1"/>
</dbReference>